<proteinExistence type="predicted"/>
<evidence type="ECO:0000313" key="4">
    <source>
        <dbReference type="Proteomes" id="UP000054537"/>
    </source>
</evidence>
<name>A0A0A6US51_ACTUT</name>
<dbReference type="OrthoDB" id="9762614at2"/>
<dbReference type="SUPFAM" id="SSF52833">
    <property type="entry name" value="Thioredoxin-like"/>
    <property type="match status" value="1"/>
</dbReference>
<evidence type="ECO:0000259" key="2">
    <source>
        <dbReference type="Pfam" id="PF03190"/>
    </source>
</evidence>
<comment type="caution">
    <text evidence="3">The sequence shown here is derived from an EMBL/GenBank/DDBJ whole genome shotgun (WGS) entry which is preliminary data.</text>
</comment>
<dbReference type="InterPro" id="IPR012341">
    <property type="entry name" value="6hp_glycosidase-like_sf"/>
</dbReference>
<dbReference type="Gene3D" id="1.50.10.10">
    <property type="match status" value="1"/>
</dbReference>
<dbReference type="Pfam" id="PF03190">
    <property type="entry name" value="Thioredox_DsbH"/>
    <property type="match status" value="1"/>
</dbReference>
<dbReference type="InterPro" id="IPR036249">
    <property type="entry name" value="Thioredoxin-like_sf"/>
</dbReference>
<dbReference type="InterPro" id="IPR024705">
    <property type="entry name" value="Ssp411"/>
</dbReference>
<dbReference type="GO" id="GO:0005975">
    <property type="term" value="P:carbohydrate metabolic process"/>
    <property type="evidence" value="ECO:0007669"/>
    <property type="project" value="InterPro"/>
</dbReference>
<dbReference type="PANTHER" id="PTHR42899">
    <property type="entry name" value="SPERMATOGENESIS-ASSOCIATED PROTEIN 20"/>
    <property type="match status" value="1"/>
</dbReference>
<dbReference type="InterPro" id="IPR008928">
    <property type="entry name" value="6-hairpin_glycosidase_sf"/>
</dbReference>
<feature type="region of interest" description="Disordered" evidence="1">
    <location>
        <begin position="429"/>
        <end position="473"/>
    </location>
</feature>
<dbReference type="PANTHER" id="PTHR42899:SF1">
    <property type="entry name" value="SPERMATOGENESIS-ASSOCIATED PROTEIN 20"/>
    <property type="match status" value="1"/>
</dbReference>
<dbReference type="EMBL" id="JRTT01000002">
    <property type="protein sequence ID" value="KHD78965.1"/>
    <property type="molecule type" value="Genomic_DNA"/>
</dbReference>
<dbReference type="eggNOG" id="COG1331">
    <property type="taxonomic scope" value="Bacteria"/>
</dbReference>
<protein>
    <submittedName>
        <fullName evidence="3">Membrane protein</fullName>
    </submittedName>
</protein>
<dbReference type="Proteomes" id="UP000054537">
    <property type="component" value="Unassembled WGS sequence"/>
</dbReference>
<organism evidence="3 4">
    <name type="scientific">Actinoplanes utahensis</name>
    <dbReference type="NCBI Taxonomy" id="1869"/>
    <lineage>
        <taxon>Bacteria</taxon>
        <taxon>Bacillati</taxon>
        <taxon>Actinomycetota</taxon>
        <taxon>Actinomycetes</taxon>
        <taxon>Micromonosporales</taxon>
        <taxon>Micromonosporaceae</taxon>
        <taxon>Actinoplanes</taxon>
    </lineage>
</organism>
<accession>A0A0A6US51</accession>
<evidence type="ECO:0000256" key="1">
    <source>
        <dbReference type="SAM" id="MobiDB-lite"/>
    </source>
</evidence>
<evidence type="ECO:0000313" key="3">
    <source>
        <dbReference type="EMBL" id="KHD78965.1"/>
    </source>
</evidence>
<reference evidence="3 4" key="1">
    <citation type="submission" date="2014-10" db="EMBL/GenBank/DDBJ databases">
        <title>Draft genome sequence of Actinoplanes utahensis NRRL 12052.</title>
        <authorList>
            <person name="Velasco-Bucheli B."/>
            <person name="del Cerro C."/>
            <person name="Hormigo D."/>
            <person name="Garcia J.L."/>
            <person name="Acebal C."/>
            <person name="Arroyo M."/>
            <person name="de la Mata I."/>
        </authorList>
    </citation>
    <scope>NUCLEOTIDE SEQUENCE [LARGE SCALE GENOMIC DNA]</scope>
    <source>
        <strain evidence="3 4">NRRL 12052</strain>
    </source>
</reference>
<sequence>MGNRLADATSPYLQQHRDNPVDWWPWSAEAFAEARRRDVPVLISVGYSACHWCHVMAHESFEDAGIAAQLNADFVAIKVDREEWPDVDAVYMTATQAMTGQGGWPMTVFATPDGEPFFCGTYFPRDAFARLLTSVTTAWRDQRDEVITQGAAVVQAVGGAQSTGGPTTPITAELLASAASGLLEDQDERYGGFGGAPKFPPHMNLLFLMRHHERTGSAEALEAVRHAAEQMARGGIYDQLAGGFARYAVDARWVVPHFEKMLYDNALLLRVYTQLWRLTGDAYARRIADETAAFLLHDLGTASGGLASALDADTDGVEGLTYAWTPAELTAALGDEDGAWAADLFRVTPAGTFEHGRSVLVLARDIDEADPALVDRWRDVRRRLLAARGERPQPARDDKVVAAWNGLAITALTEHALITASSVALGDQAGEPGLSPASGVQAGPPGPSGRSVPASGVQAGERDPSGGSVPVPGVTSREAAVRLAEVLAERHVVDGRLRRVSRDGVVGEPAGVLEDYGCVAEAFLAVHQLTAEPRWLDLARRLLDVALAHFGTGDGGFYDTADDAERLLTRPADPTDNATPSGTSAICAALVTYAALTGETAYREAADAALATLGPLIGGHPRFAGYAATVAEAALTGPYEIAVATSDPADPLAAAAGRHAPGGSVMVAGEPNRPGVPLLADRPLLNGEPTAYVCRGFVCDRPVTTPADLRDIFTRR</sequence>
<gene>
    <name evidence="3" type="ORF">MB27_02470</name>
</gene>
<dbReference type="CDD" id="cd02955">
    <property type="entry name" value="SSP411"/>
    <property type="match status" value="1"/>
</dbReference>
<feature type="domain" description="Spermatogenesis-associated protein 20-like TRX" evidence="2">
    <location>
        <begin position="3"/>
        <end position="156"/>
    </location>
</feature>
<keyword evidence="4" id="KW-1185">Reference proteome</keyword>
<dbReference type="SUPFAM" id="SSF48208">
    <property type="entry name" value="Six-hairpin glycosidases"/>
    <property type="match status" value="2"/>
</dbReference>
<dbReference type="AlphaFoldDB" id="A0A0A6US51"/>
<dbReference type="STRING" id="1869.MB27_02470"/>
<dbReference type="Gene3D" id="3.40.30.10">
    <property type="entry name" value="Glutaredoxin"/>
    <property type="match status" value="1"/>
</dbReference>
<dbReference type="PIRSF" id="PIRSF006402">
    <property type="entry name" value="UCP006402_thioredoxin"/>
    <property type="match status" value="1"/>
</dbReference>
<dbReference type="InterPro" id="IPR004879">
    <property type="entry name" value="Ssp411-like_TRX"/>
</dbReference>
<dbReference type="RefSeq" id="WP_043522086.1">
    <property type="nucleotide sequence ID" value="NZ_BAABKU010000001.1"/>
</dbReference>